<dbReference type="PROSITE" id="PS50928">
    <property type="entry name" value="ABC_TM1"/>
    <property type="match status" value="1"/>
</dbReference>
<comment type="similarity">
    <text evidence="7">Belongs to the binding-protein-dependent transport system permease family.</text>
</comment>
<dbReference type="RefSeq" id="WP_193736052.1">
    <property type="nucleotide sequence ID" value="NZ_CP063304.1"/>
</dbReference>
<dbReference type="InterPro" id="IPR035906">
    <property type="entry name" value="MetI-like_sf"/>
</dbReference>
<accession>A0A7M2RK57</accession>
<gene>
    <name evidence="9" type="ORF">INP51_01790</name>
</gene>
<dbReference type="InterPro" id="IPR050809">
    <property type="entry name" value="UgpAE/MalFG_permease"/>
</dbReference>
<dbReference type="KEGG" id="bliq:INP51_01790"/>
<dbReference type="Proteomes" id="UP000593601">
    <property type="component" value="Chromosome"/>
</dbReference>
<comment type="subcellular location">
    <subcellularLocation>
        <location evidence="1 7">Cell membrane</location>
        <topology evidence="1 7">Multi-pass membrane protein</topology>
    </subcellularLocation>
</comment>
<keyword evidence="6 7" id="KW-0472">Membrane</keyword>
<keyword evidence="3" id="KW-1003">Cell membrane</keyword>
<keyword evidence="2 7" id="KW-0813">Transport</keyword>
<organism evidence="9 10">
    <name type="scientific">Blautia liquoris</name>
    <dbReference type="NCBI Taxonomy" id="2779518"/>
    <lineage>
        <taxon>Bacteria</taxon>
        <taxon>Bacillati</taxon>
        <taxon>Bacillota</taxon>
        <taxon>Clostridia</taxon>
        <taxon>Lachnospirales</taxon>
        <taxon>Lachnospiraceae</taxon>
        <taxon>Blautia</taxon>
    </lineage>
</organism>
<evidence type="ECO:0000313" key="10">
    <source>
        <dbReference type="Proteomes" id="UP000593601"/>
    </source>
</evidence>
<proteinExistence type="inferred from homology"/>
<evidence type="ECO:0000256" key="5">
    <source>
        <dbReference type="ARBA" id="ARBA00022989"/>
    </source>
</evidence>
<name>A0A7M2RK57_9FIRM</name>
<keyword evidence="4 7" id="KW-0812">Transmembrane</keyword>
<feature type="transmembrane region" description="Helical" evidence="7">
    <location>
        <begin position="274"/>
        <end position="295"/>
    </location>
</feature>
<evidence type="ECO:0000256" key="4">
    <source>
        <dbReference type="ARBA" id="ARBA00022692"/>
    </source>
</evidence>
<evidence type="ECO:0000256" key="7">
    <source>
        <dbReference type="RuleBase" id="RU363032"/>
    </source>
</evidence>
<keyword evidence="10" id="KW-1185">Reference proteome</keyword>
<dbReference type="Gene3D" id="1.10.3720.10">
    <property type="entry name" value="MetI-like"/>
    <property type="match status" value="1"/>
</dbReference>
<evidence type="ECO:0000256" key="6">
    <source>
        <dbReference type="ARBA" id="ARBA00023136"/>
    </source>
</evidence>
<keyword evidence="5 7" id="KW-1133">Transmembrane helix</keyword>
<dbReference type="PANTHER" id="PTHR43227">
    <property type="entry name" value="BLL4140 PROTEIN"/>
    <property type="match status" value="1"/>
</dbReference>
<evidence type="ECO:0000256" key="2">
    <source>
        <dbReference type="ARBA" id="ARBA00022448"/>
    </source>
</evidence>
<evidence type="ECO:0000259" key="8">
    <source>
        <dbReference type="PROSITE" id="PS50928"/>
    </source>
</evidence>
<dbReference type="AlphaFoldDB" id="A0A7M2RK57"/>
<dbReference type="InterPro" id="IPR000515">
    <property type="entry name" value="MetI-like"/>
</dbReference>
<protein>
    <submittedName>
        <fullName evidence="9">Sugar ABC transporter permease</fullName>
    </submittedName>
</protein>
<dbReference type="Pfam" id="PF00528">
    <property type="entry name" value="BPD_transp_1"/>
    <property type="match status" value="1"/>
</dbReference>
<dbReference type="SUPFAM" id="SSF161098">
    <property type="entry name" value="MetI-like"/>
    <property type="match status" value="1"/>
</dbReference>
<feature type="domain" description="ABC transmembrane type-1" evidence="8">
    <location>
        <begin position="81"/>
        <end position="295"/>
    </location>
</feature>
<feature type="transmembrane region" description="Helical" evidence="7">
    <location>
        <begin position="21"/>
        <end position="38"/>
    </location>
</feature>
<feature type="transmembrane region" description="Helical" evidence="7">
    <location>
        <begin position="85"/>
        <end position="106"/>
    </location>
</feature>
<evidence type="ECO:0000256" key="1">
    <source>
        <dbReference type="ARBA" id="ARBA00004651"/>
    </source>
</evidence>
<dbReference type="GO" id="GO:0055085">
    <property type="term" value="P:transmembrane transport"/>
    <property type="evidence" value="ECO:0007669"/>
    <property type="project" value="InterPro"/>
</dbReference>
<dbReference type="EMBL" id="CP063304">
    <property type="protein sequence ID" value="QOV19732.1"/>
    <property type="molecule type" value="Genomic_DNA"/>
</dbReference>
<feature type="transmembrane region" description="Helical" evidence="7">
    <location>
        <begin position="219"/>
        <end position="242"/>
    </location>
</feature>
<dbReference type="CDD" id="cd06261">
    <property type="entry name" value="TM_PBP2"/>
    <property type="match status" value="1"/>
</dbReference>
<evidence type="ECO:0000256" key="3">
    <source>
        <dbReference type="ARBA" id="ARBA00022475"/>
    </source>
</evidence>
<dbReference type="PANTHER" id="PTHR43227:SF11">
    <property type="entry name" value="BLL4140 PROTEIN"/>
    <property type="match status" value="1"/>
</dbReference>
<reference evidence="9 10" key="1">
    <citation type="submission" date="2020-10" db="EMBL/GenBank/DDBJ databases">
        <title>Blautia liquoris sp.nov., isolated from the mud in a fermentation cellar used for the production of Chinese strong-flavoured liquor.</title>
        <authorList>
            <person name="Lu L."/>
        </authorList>
    </citation>
    <scope>NUCLEOTIDE SEQUENCE [LARGE SCALE GENOMIC DNA]</scope>
    <source>
        <strain evidence="9 10">LZLJ-3</strain>
    </source>
</reference>
<sequence length="308" mass="35184">MKTKKEKFSYRVKRDWVRNKSLYILIIPVIVFYAVFMYKPMYGALIAFQDYIPTKGLLGSSWVGLKHFIRFFNSPYFVRLVRNTIVLSLYSLVFAFPAPIILALLLNEVKKKRYKSFIQTATYLPHFISLVVVVGIIKEFCVSDGLINDIIVFLGGKRVPLLQDPAYYRMIYILSDIWQEIGWGSIIYLAALSGVDQQLYEAAEIDGAGKFKQMLHVTLPGITPTIVIMLILRLGSLMGMGYEKTILLYNNSTYETADIISSYIYRVGLLEQNWSYSTAIGLMNSLINCVLLVLANKISKKVTENSLW</sequence>
<evidence type="ECO:0000313" key="9">
    <source>
        <dbReference type="EMBL" id="QOV19732.1"/>
    </source>
</evidence>
<dbReference type="GO" id="GO:0005886">
    <property type="term" value="C:plasma membrane"/>
    <property type="evidence" value="ECO:0007669"/>
    <property type="project" value="UniProtKB-SubCell"/>
</dbReference>